<protein>
    <submittedName>
        <fullName evidence="1">Uncharacterized protein</fullName>
    </submittedName>
</protein>
<dbReference type="EMBL" id="OZ034817">
    <property type="protein sequence ID" value="CAL1384495.1"/>
    <property type="molecule type" value="Genomic_DNA"/>
</dbReference>
<accession>A0AAV2EF07</accession>
<reference evidence="1 2" key="1">
    <citation type="submission" date="2024-04" db="EMBL/GenBank/DDBJ databases">
        <authorList>
            <person name="Fracassetti M."/>
        </authorList>
    </citation>
    <scope>NUCLEOTIDE SEQUENCE [LARGE SCALE GENOMIC DNA]</scope>
</reference>
<name>A0AAV2EF07_9ROSI</name>
<sequence length="69" mass="8041">MNQGIAPTNGLQLFGELLNLNDETRCINGGQRRPRIEGGDFVDDIGQHGFRERERLIQVRTYWSRSYQF</sequence>
<keyword evidence="2" id="KW-1185">Reference proteome</keyword>
<gene>
    <name evidence="1" type="ORF">LTRI10_LOCUS25696</name>
</gene>
<organism evidence="1 2">
    <name type="scientific">Linum trigynum</name>
    <dbReference type="NCBI Taxonomy" id="586398"/>
    <lineage>
        <taxon>Eukaryota</taxon>
        <taxon>Viridiplantae</taxon>
        <taxon>Streptophyta</taxon>
        <taxon>Embryophyta</taxon>
        <taxon>Tracheophyta</taxon>
        <taxon>Spermatophyta</taxon>
        <taxon>Magnoliopsida</taxon>
        <taxon>eudicotyledons</taxon>
        <taxon>Gunneridae</taxon>
        <taxon>Pentapetalae</taxon>
        <taxon>rosids</taxon>
        <taxon>fabids</taxon>
        <taxon>Malpighiales</taxon>
        <taxon>Linaceae</taxon>
        <taxon>Linum</taxon>
    </lineage>
</organism>
<evidence type="ECO:0000313" key="1">
    <source>
        <dbReference type="EMBL" id="CAL1384495.1"/>
    </source>
</evidence>
<evidence type="ECO:0000313" key="2">
    <source>
        <dbReference type="Proteomes" id="UP001497516"/>
    </source>
</evidence>
<dbReference type="Proteomes" id="UP001497516">
    <property type="component" value="Chromosome 4"/>
</dbReference>
<proteinExistence type="predicted"/>
<dbReference type="AlphaFoldDB" id="A0AAV2EF07"/>